<dbReference type="EMBL" id="VFQE01000001">
    <property type="protein sequence ID" value="TQN42874.1"/>
    <property type="molecule type" value="Genomic_DNA"/>
</dbReference>
<dbReference type="Proteomes" id="UP000319865">
    <property type="component" value="Unassembled WGS sequence"/>
</dbReference>
<feature type="domain" description="Dienelactone hydrolase" evidence="1">
    <location>
        <begin position="30"/>
        <end position="253"/>
    </location>
</feature>
<dbReference type="InterPro" id="IPR002925">
    <property type="entry name" value="Dienelactn_hydro"/>
</dbReference>
<dbReference type="AlphaFoldDB" id="A0A543PFL6"/>
<dbReference type="InterPro" id="IPR051049">
    <property type="entry name" value="Dienelactone_hydrolase-like"/>
</dbReference>
<sequence length="257" mass="27829">MPRRRRRGANPVRDMTPGEVTIPAPGGPLPAHVAVPPGAGPWPGVVVLHDMAGMSRDLRSQADWLAGAGYLAVAPDLFRGNRRATCIFRMMRETWRRQGPTFSDIEAVGRWLADRPDCTGRIGVIGFCLGGGFALLLAAEHRFDAASVNYGPVSTKVYSEETFTGACPVVGSYGAKDPGNRGVGERLERILTAVGVEHDVTTYPDAGHSFMNDHDSADLPALLAVLTRLTGNPYHEPSAHDARGRILGFFDHHLRQR</sequence>
<evidence type="ECO:0000313" key="3">
    <source>
        <dbReference type="Proteomes" id="UP000319865"/>
    </source>
</evidence>
<gene>
    <name evidence="2" type="ORF">FHU33_2284</name>
</gene>
<keyword evidence="3" id="KW-1185">Reference proteome</keyword>
<evidence type="ECO:0000259" key="1">
    <source>
        <dbReference type="Pfam" id="PF01738"/>
    </source>
</evidence>
<name>A0A543PFL6_9ACTN</name>
<dbReference type="PANTHER" id="PTHR46623:SF6">
    <property type="entry name" value="ALPHA_BETA-HYDROLASES SUPERFAMILY PROTEIN"/>
    <property type="match status" value="1"/>
</dbReference>
<organism evidence="2 3">
    <name type="scientific">Blastococcus colisei</name>
    <dbReference type="NCBI Taxonomy" id="1564162"/>
    <lineage>
        <taxon>Bacteria</taxon>
        <taxon>Bacillati</taxon>
        <taxon>Actinomycetota</taxon>
        <taxon>Actinomycetes</taxon>
        <taxon>Geodermatophilales</taxon>
        <taxon>Geodermatophilaceae</taxon>
        <taxon>Blastococcus</taxon>
    </lineage>
</organism>
<reference evidence="2 3" key="1">
    <citation type="submission" date="2019-06" db="EMBL/GenBank/DDBJ databases">
        <title>Sequencing the genomes of 1000 actinobacteria strains.</title>
        <authorList>
            <person name="Klenk H.-P."/>
        </authorList>
    </citation>
    <scope>NUCLEOTIDE SEQUENCE [LARGE SCALE GENOMIC DNA]</scope>
    <source>
        <strain evidence="2 3">DSM 46837</strain>
    </source>
</reference>
<dbReference type="RefSeq" id="WP_211355080.1">
    <property type="nucleotide sequence ID" value="NZ_VFQE01000001.1"/>
</dbReference>
<proteinExistence type="predicted"/>
<dbReference type="Pfam" id="PF01738">
    <property type="entry name" value="DLH"/>
    <property type="match status" value="1"/>
</dbReference>
<dbReference type="SUPFAM" id="SSF53474">
    <property type="entry name" value="alpha/beta-Hydrolases"/>
    <property type="match status" value="1"/>
</dbReference>
<dbReference type="Gene3D" id="3.40.50.1820">
    <property type="entry name" value="alpha/beta hydrolase"/>
    <property type="match status" value="1"/>
</dbReference>
<dbReference type="GO" id="GO:0016787">
    <property type="term" value="F:hydrolase activity"/>
    <property type="evidence" value="ECO:0007669"/>
    <property type="project" value="InterPro"/>
</dbReference>
<comment type="caution">
    <text evidence="2">The sequence shown here is derived from an EMBL/GenBank/DDBJ whole genome shotgun (WGS) entry which is preliminary data.</text>
</comment>
<dbReference type="PANTHER" id="PTHR46623">
    <property type="entry name" value="CARBOXYMETHYLENEBUTENOLIDASE-RELATED"/>
    <property type="match status" value="1"/>
</dbReference>
<evidence type="ECO:0000313" key="2">
    <source>
        <dbReference type="EMBL" id="TQN42874.1"/>
    </source>
</evidence>
<protein>
    <submittedName>
        <fullName evidence="2">Carboxymethylenebutenolidase</fullName>
    </submittedName>
</protein>
<accession>A0A543PFL6</accession>
<dbReference type="InterPro" id="IPR029058">
    <property type="entry name" value="AB_hydrolase_fold"/>
</dbReference>